<evidence type="ECO:0000313" key="3">
    <source>
        <dbReference type="Proteomes" id="UP000774570"/>
    </source>
</evidence>
<keyword evidence="3" id="KW-1185">Reference proteome</keyword>
<dbReference type="Proteomes" id="UP000774570">
    <property type="component" value="Unassembled WGS sequence"/>
</dbReference>
<evidence type="ECO:0008006" key="4">
    <source>
        <dbReference type="Google" id="ProtNLM"/>
    </source>
</evidence>
<organism evidence="2 3">
    <name type="scientific">Actinomadura parmotrematis</name>
    <dbReference type="NCBI Taxonomy" id="2864039"/>
    <lineage>
        <taxon>Bacteria</taxon>
        <taxon>Bacillati</taxon>
        <taxon>Actinomycetota</taxon>
        <taxon>Actinomycetes</taxon>
        <taxon>Streptosporangiales</taxon>
        <taxon>Thermomonosporaceae</taxon>
        <taxon>Actinomadura</taxon>
    </lineage>
</organism>
<proteinExistence type="predicted"/>
<evidence type="ECO:0000256" key="1">
    <source>
        <dbReference type="SAM" id="MobiDB-lite"/>
    </source>
</evidence>
<name>A0ABS7FZA1_9ACTN</name>
<reference evidence="2 3" key="1">
    <citation type="submission" date="2021-07" db="EMBL/GenBank/DDBJ databases">
        <title>Actinomadura sp. PM05-2 isolated from lichen.</title>
        <authorList>
            <person name="Somphong A."/>
            <person name="Phongsopitanun W."/>
            <person name="Tanasupawat S."/>
            <person name="Peongsungnone V."/>
        </authorList>
    </citation>
    <scope>NUCLEOTIDE SEQUENCE [LARGE SCALE GENOMIC DNA]</scope>
    <source>
        <strain evidence="2 3">PM05-2</strain>
    </source>
</reference>
<gene>
    <name evidence="2" type="ORF">K1Y72_21140</name>
</gene>
<dbReference type="EMBL" id="JAIBOA010000013">
    <property type="protein sequence ID" value="MBW8484902.1"/>
    <property type="molecule type" value="Genomic_DNA"/>
</dbReference>
<accession>A0ABS7FZA1</accession>
<comment type="caution">
    <text evidence="2">The sequence shown here is derived from an EMBL/GenBank/DDBJ whole genome shotgun (WGS) entry which is preliminary data.</text>
</comment>
<feature type="region of interest" description="Disordered" evidence="1">
    <location>
        <begin position="1"/>
        <end position="22"/>
    </location>
</feature>
<dbReference type="RefSeq" id="WP_220168130.1">
    <property type="nucleotide sequence ID" value="NZ_JAIBOA010000013.1"/>
</dbReference>
<protein>
    <recommendedName>
        <fullName evidence="4">Excreted virulence factor EspC (Type VII ESX diderm)</fullName>
    </recommendedName>
</protein>
<feature type="compositionally biased region" description="Polar residues" evidence="1">
    <location>
        <begin position="1"/>
        <end position="12"/>
    </location>
</feature>
<sequence>MRSASKKTSQVSEGIVSGARPVPGENQQAVAALRGWTMAAALEETVSGWRTALGKLAEQVERAGEAVETCAANHGNADEATRRRLGRIQAGA</sequence>
<evidence type="ECO:0000313" key="2">
    <source>
        <dbReference type="EMBL" id="MBW8484902.1"/>
    </source>
</evidence>